<reference evidence="2 3" key="1">
    <citation type="journal article" date="2014" name="Nature">
        <title>An environmental bacterial taxon with a large and distinct metabolic repertoire.</title>
        <authorList>
            <person name="Wilson M.C."/>
            <person name="Mori T."/>
            <person name="Ruckert C."/>
            <person name="Uria A.R."/>
            <person name="Helf M.J."/>
            <person name="Takada K."/>
            <person name="Gernert C."/>
            <person name="Steffens U.A."/>
            <person name="Heycke N."/>
            <person name="Schmitt S."/>
            <person name="Rinke C."/>
            <person name="Helfrich E.J."/>
            <person name="Brachmann A.O."/>
            <person name="Gurgui C."/>
            <person name="Wakimoto T."/>
            <person name="Kracht M."/>
            <person name="Crusemann M."/>
            <person name="Hentschel U."/>
            <person name="Abe I."/>
            <person name="Matsunaga S."/>
            <person name="Kalinowski J."/>
            <person name="Takeyama H."/>
            <person name="Piel J."/>
        </authorList>
    </citation>
    <scope>NUCLEOTIDE SEQUENCE [LARGE SCALE GENOMIC DNA]</scope>
    <source>
        <strain evidence="3">TSY2</strain>
    </source>
</reference>
<evidence type="ECO:0000259" key="1">
    <source>
        <dbReference type="Pfam" id="PF08379"/>
    </source>
</evidence>
<dbReference type="EMBL" id="AZHX01002669">
    <property type="protein sequence ID" value="ETW93317.1"/>
    <property type="molecule type" value="Genomic_DNA"/>
</dbReference>
<protein>
    <recommendedName>
        <fullName evidence="1">Bacterial transglutaminase-like N-terminal domain-containing protein</fullName>
    </recommendedName>
</protein>
<dbReference type="PANTHER" id="PTHR33490:SF1">
    <property type="entry name" value="SLL1233 PROTEIN"/>
    <property type="match status" value="1"/>
</dbReference>
<dbReference type="PANTHER" id="PTHR33490">
    <property type="entry name" value="BLR5614 PROTEIN-RELATED"/>
    <property type="match status" value="1"/>
</dbReference>
<evidence type="ECO:0000313" key="2">
    <source>
        <dbReference type="EMBL" id="ETW93317.1"/>
    </source>
</evidence>
<dbReference type="InterPro" id="IPR013589">
    <property type="entry name" value="Bac_transglu_N"/>
</dbReference>
<dbReference type="AlphaFoldDB" id="W4L5K7"/>
<organism evidence="2 3">
    <name type="scientific">Candidatus Entotheonella gemina</name>
    <dbReference type="NCBI Taxonomy" id="1429439"/>
    <lineage>
        <taxon>Bacteria</taxon>
        <taxon>Pseudomonadati</taxon>
        <taxon>Nitrospinota/Tectimicrobiota group</taxon>
        <taxon>Candidatus Tectimicrobiota</taxon>
        <taxon>Candidatus Entotheonellia</taxon>
        <taxon>Candidatus Entotheonellales</taxon>
        <taxon>Candidatus Entotheonellaceae</taxon>
        <taxon>Candidatus Entotheonella</taxon>
    </lineage>
</organism>
<feature type="non-terminal residue" evidence="2">
    <location>
        <position position="158"/>
    </location>
</feature>
<sequence length="158" mass="18500">MRRLHIHHATTYTYSHVVDLLPHTVRVRPREGHDVRIESSRLETTPASMVQWHRDVYDNSVAMVTFLDPTTELSIHGEVIIQHYDEQPLNFLVAEPAVNFPFLYEPAERVDLLPYTIAAFPEDNMPLDKWLRHFWHPGEVVETYVLLDRINKAIAHNL</sequence>
<dbReference type="Proteomes" id="UP000019140">
    <property type="component" value="Unassembled WGS sequence"/>
</dbReference>
<keyword evidence="3" id="KW-1185">Reference proteome</keyword>
<feature type="domain" description="Bacterial transglutaminase-like N-terminal" evidence="1">
    <location>
        <begin position="4"/>
        <end position="81"/>
    </location>
</feature>
<dbReference type="Pfam" id="PF08379">
    <property type="entry name" value="Bact_transglu_N"/>
    <property type="match status" value="1"/>
</dbReference>
<comment type="caution">
    <text evidence="2">The sequence shown here is derived from an EMBL/GenBank/DDBJ whole genome shotgun (WGS) entry which is preliminary data.</text>
</comment>
<name>W4L5K7_9BACT</name>
<gene>
    <name evidence="2" type="ORF">ETSY2_51615</name>
</gene>
<accession>W4L5K7</accession>
<evidence type="ECO:0000313" key="3">
    <source>
        <dbReference type="Proteomes" id="UP000019140"/>
    </source>
</evidence>
<dbReference type="HOGENOM" id="CLU_1672880_0_0_7"/>
<proteinExistence type="predicted"/>